<dbReference type="Pfam" id="PF13041">
    <property type="entry name" value="PPR_2"/>
    <property type="match status" value="1"/>
</dbReference>
<feature type="repeat" description="PPR" evidence="1">
    <location>
        <begin position="718"/>
        <end position="752"/>
    </location>
</feature>
<dbReference type="InterPro" id="IPR011990">
    <property type="entry name" value="TPR-like_helical_dom_sf"/>
</dbReference>
<keyword evidence="4" id="KW-1185">Reference proteome</keyword>
<dbReference type="HOGENOM" id="CLU_328713_0_0_1"/>
<dbReference type="PANTHER" id="PTHR47938:SF35">
    <property type="entry name" value="PENTATRICOPEPTIDE REPEAT-CONTAINING PROTEIN 4, MITOCHONDRIAL-RELATED"/>
    <property type="match status" value="1"/>
</dbReference>
<dbReference type="GO" id="GO:0005739">
    <property type="term" value="C:mitochondrion"/>
    <property type="evidence" value="ECO:0007669"/>
    <property type="project" value="TreeGrafter"/>
</dbReference>
<gene>
    <name evidence="3" type="ORF">BAUCODRAFT_33443</name>
</gene>
<evidence type="ECO:0000313" key="4">
    <source>
        <dbReference type="Proteomes" id="UP000011761"/>
    </source>
</evidence>
<evidence type="ECO:0000256" key="1">
    <source>
        <dbReference type="PROSITE-ProRule" id="PRU00708"/>
    </source>
</evidence>
<dbReference type="EMBL" id="KB445554">
    <property type="protein sequence ID" value="EMC97721.1"/>
    <property type="molecule type" value="Genomic_DNA"/>
</dbReference>
<feature type="region of interest" description="Disordered" evidence="2">
    <location>
        <begin position="84"/>
        <end position="104"/>
    </location>
</feature>
<feature type="compositionally biased region" description="Polar residues" evidence="2">
    <location>
        <begin position="88"/>
        <end position="104"/>
    </location>
</feature>
<feature type="region of interest" description="Disordered" evidence="2">
    <location>
        <begin position="835"/>
        <end position="874"/>
    </location>
</feature>
<dbReference type="GO" id="GO:0003729">
    <property type="term" value="F:mRNA binding"/>
    <property type="evidence" value="ECO:0007669"/>
    <property type="project" value="TreeGrafter"/>
</dbReference>
<dbReference type="NCBIfam" id="TIGR00756">
    <property type="entry name" value="PPR"/>
    <property type="match status" value="2"/>
</dbReference>
<dbReference type="InterPro" id="IPR002885">
    <property type="entry name" value="PPR_rpt"/>
</dbReference>
<evidence type="ECO:0000313" key="3">
    <source>
        <dbReference type="EMBL" id="EMC97721.1"/>
    </source>
</evidence>
<dbReference type="RefSeq" id="XP_007675312.1">
    <property type="nucleotide sequence ID" value="XM_007677122.1"/>
</dbReference>
<reference evidence="3 4" key="1">
    <citation type="journal article" date="2012" name="PLoS Pathog.">
        <title>Diverse lifestyles and strategies of plant pathogenesis encoded in the genomes of eighteen Dothideomycetes fungi.</title>
        <authorList>
            <person name="Ohm R.A."/>
            <person name="Feau N."/>
            <person name="Henrissat B."/>
            <person name="Schoch C.L."/>
            <person name="Horwitz B.A."/>
            <person name="Barry K.W."/>
            <person name="Condon B.J."/>
            <person name="Copeland A.C."/>
            <person name="Dhillon B."/>
            <person name="Glaser F."/>
            <person name="Hesse C.N."/>
            <person name="Kosti I."/>
            <person name="LaButti K."/>
            <person name="Lindquist E.A."/>
            <person name="Lucas S."/>
            <person name="Salamov A.A."/>
            <person name="Bradshaw R.E."/>
            <person name="Ciuffetti L."/>
            <person name="Hamelin R.C."/>
            <person name="Kema G.H.J."/>
            <person name="Lawrence C."/>
            <person name="Scott J.A."/>
            <person name="Spatafora J.W."/>
            <person name="Turgeon B.G."/>
            <person name="de Wit P.J.G.M."/>
            <person name="Zhong S."/>
            <person name="Goodwin S.B."/>
            <person name="Grigoriev I.V."/>
        </authorList>
    </citation>
    <scope>NUCLEOTIDE SEQUENCE [LARGE SCALE GENOMIC DNA]</scope>
    <source>
        <strain evidence="3 4">UAMH 10762</strain>
    </source>
</reference>
<protein>
    <recommendedName>
        <fullName evidence="5">Pentacotripeptide-repeat region of PRORP domain-containing protein</fullName>
    </recommendedName>
</protein>
<feature type="repeat" description="PPR" evidence="1">
    <location>
        <begin position="489"/>
        <end position="523"/>
    </location>
</feature>
<dbReference type="Proteomes" id="UP000011761">
    <property type="component" value="Unassembled WGS sequence"/>
</dbReference>
<accession>M2MM16</accession>
<dbReference type="OrthoDB" id="185373at2759"/>
<dbReference type="KEGG" id="bcom:BAUCODRAFT_33443"/>
<dbReference type="PANTHER" id="PTHR47938">
    <property type="entry name" value="RESPIRATORY COMPLEX I CHAPERONE (CIA84), PUTATIVE (AFU_ORTHOLOGUE AFUA_2G06020)-RELATED"/>
    <property type="match status" value="1"/>
</dbReference>
<dbReference type="eggNOG" id="KOG4197">
    <property type="taxonomic scope" value="Eukaryota"/>
</dbReference>
<proteinExistence type="predicted"/>
<dbReference type="Gene3D" id="1.25.40.10">
    <property type="entry name" value="Tetratricopeptide repeat domain"/>
    <property type="match status" value="2"/>
</dbReference>
<sequence>MLLWHVLSRSRTSRSANVARPASQPSWQQWRKDVHQRQRGYAFTLGVRQQDETVQRPDANAHEYSDFDANSAYLDFILARQCAPPSTEPSRAQSPASSKKPVISNTATWPTTTEMSEPVLASSILAEDVEHSLIRRVEPSPRTHTQLRRRLANHSKAVPVPHVGKVFRPLRNPVERQRAALARKMPHLSPAEIMRLSTRLRANQEGLGTPARWTSSRSDLQPTAVFSSQWNVAFARLSRQYDLMRLPDNRRVDNIGEPQKNPETQQCLEEVLHMLHDESSNAIDLSNIAKRYHRLDRQVWADVALHLLKYDKPKVTRFIRATNHQPYPPINWVADCLQLIALHCQWAAGQTDEARSATFRDLIATFFEVLNRETLERWTFSDSSYIRLLLPFCTTEQVRKIFETIRSGRLQCSWLTVLQLVYRFAHADQMELALDALLQCEKTTGVEVNSVLFRSACSTILRQASRHPDGLRISLRIIENLSQLGLHLNVQLFNIVLLNSVEAGDLETAHKLYRSMIEQGHQPDKHTCAIRLKACKSDIDNAKLLKEVIQYTIEHVDVKNEDVVTGEILHCLALHHVKHNPKTAFETVATAFAQFYDTKPLNRLGLNMPGSPITDSDEPTAPKRAPTSFAIKHLIWTWLATQARVKDAAEIYDRWRELVKSGDPVLAPLAADSDVALANMFLYAFTKTKRSLLNAAQVVKDMQQPLPASASVTQAPPTRITWSTFLHGFVRQGEMKLAEQVLQYMRKRGMEPDVVTWTSLLGGYAQAQDAEGLAETVRRADEQGTVWNQWAEVSLRRFRNREKLKSILDEQRLQQSLDFSGELKEGLGVRLSKAGEREGVRGLRESARRPFGGERHADASAELEKLASSSSVST</sequence>
<feature type="compositionally biased region" description="Basic and acidic residues" evidence="2">
    <location>
        <begin position="835"/>
        <end position="865"/>
    </location>
</feature>
<dbReference type="GO" id="GO:0140053">
    <property type="term" value="P:mitochondrial gene expression"/>
    <property type="evidence" value="ECO:0007669"/>
    <property type="project" value="TreeGrafter"/>
</dbReference>
<name>M2MM16_BAUPA</name>
<evidence type="ECO:0008006" key="5">
    <source>
        <dbReference type="Google" id="ProtNLM"/>
    </source>
</evidence>
<organism evidence="3 4">
    <name type="scientific">Baudoinia panamericana (strain UAMH 10762)</name>
    <name type="common">Angels' share fungus</name>
    <name type="synonym">Baudoinia compniacensis (strain UAMH 10762)</name>
    <dbReference type="NCBI Taxonomy" id="717646"/>
    <lineage>
        <taxon>Eukaryota</taxon>
        <taxon>Fungi</taxon>
        <taxon>Dikarya</taxon>
        <taxon>Ascomycota</taxon>
        <taxon>Pezizomycotina</taxon>
        <taxon>Dothideomycetes</taxon>
        <taxon>Dothideomycetidae</taxon>
        <taxon>Mycosphaerellales</taxon>
        <taxon>Teratosphaeriaceae</taxon>
        <taxon>Baudoinia</taxon>
    </lineage>
</organism>
<dbReference type="OMA" id="WTCATIL"/>
<dbReference type="GeneID" id="19112124"/>
<evidence type="ECO:0000256" key="2">
    <source>
        <dbReference type="SAM" id="MobiDB-lite"/>
    </source>
</evidence>
<dbReference type="AlphaFoldDB" id="M2MM16"/>
<dbReference type="PROSITE" id="PS51375">
    <property type="entry name" value="PPR"/>
    <property type="match status" value="2"/>
</dbReference>
<dbReference type="STRING" id="717646.M2MM16"/>